<evidence type="ECO:0000313" key="3">
    <source>
        <dbReference type="Proteomes" id="UP001589609"/>
    </source>
</evidence>
<evidence type="ECO:0000259" key="1">
    <source>
        <dbReference type="Pfam" id="PF22751"/>
    </source>
</evidence>
<organism evidence="2 3">
    <name type="scientific">Ectobacillus funiculus</name>
    <dbReference type="NCBI Taxonomy" id="137993"/>
    <lineage>
        <taxon>Bacteria</taxon>
        <taxon>Bacillati</taxon>
        <taxon>Bacillota</taxon>
        <taxon>Bacilli</taxon>
        <taxon>Bacillales</taxon>
        <taxon>Bacillaceae</taxon>
        <taxon>Ectobacillus</taxon>
    </lineage>
</organism>
<comment type="caution">
    <text evidence="2">The sequence shown here is derived from an EMBL/GenBank/DDBJ whole genome shotgun (WGS) entry which is preliminary data.</text>
</comment>
<dbReference type="InterPro" id="IPR054495">
    <property type="entry name" value="DUF488-N3a"/>
</dbReference>
<dbReference type="Proteomes" id="UP001589609">
    <property type="component" value="Unassembled WGS sequence"/>
</dbReference>
<name>A0ABV5WGB8_9BACI</name>
<dbReference type="Pfam" id="PF22751">
    <property type="entry name" value="DUF488-N3a"/>
    <property type="match status" value="1"/>
</dbReference>
<proteinExistence type="predicted"/>
<feature type="domain" description="DUF488" evidence="1">
    <location>
        <begin position="14"/>
        <end position="122"/>
    </location>
</feature>
<dbReference type="RefSeq" id="WP_379949941.1">
    <property type="nucleotide sequence ID" value="NZ_JBHMAF010000079.1"/>
</dbReference>
<gene>
    <name evidence="2" type="ORF">ACFFMS_14390</name>
</gene>
<sequence>MNQPKGRLYTSNPAGLRFLEEEAEIWQITRGGVNLPNTVVVKELSPSPSLFQTFVQDWKGTPFDNWWHLYEKRFLGEMETDEKLRGLRDVYKRLLVGRNVVLVCFCKDHRYCHRRLVGEFFKPYGVEAIELNPVSQDQLSFF</sequence>
<protein>
    <submittedName>
        <fullName evidence="2">DUF488 domain-containing protein</fullName>
    </submittedName>
</protein>
<keyword evidence="3" id="KW-1185">Reference proteome</keyword>
<evidence type="ECO:0000313" key="2">
    <source>
        <dbReference type="EMBL" id="MFB9759610.1"/>
    </source>
</evidence>
<reference evidence="2 3" key="1">
    <citation type="submission" date="2024-09" db="EMBL/GenBank/DDBJ databases">
        <authorList>
            <person name="Sun Q."/>
            <person name="Mori K."/>
        </authorList>
    </citation>
    <scope>NUCLEOTIDE SEQUENCE [LARGE SCALE GENOMIC DNA]</scope>
    <source>
        <strain evidence="2 3">JCM 11201</strain>
    </source>
</reference>
<accession>A0ABV5WGB8</accession>
<dbReference type="EMBL" id="JBHMAF010000079">
    <property type="protein sequence ID" value="MFB9759610.1"/>
    <property type="molecule type" value="Genomic_DNA"/>
</dbReference>